<dbReference type="Pfam" id="PF06223">
    <property type="entry name" value="Phage_tail_T"/>
    <property type="match status" value="1"/>
</dbReference>
<accession>A0A379FR06</accession>
<evidence type="ECO:0000256" key="1">
    <source>
        <dbReference type="SAM" id="MobiDB-lite"/>
    </source>
</evidence>
<reference evidence="4 5" key="1">
    <citation type="submission" date="2018-06" db="EMBL/GenBank/DDBJ databases">
        <authorList>
            <consortium name="Pathogen Informatics"/>
            <person name="Doyle S."/>
        </authorList>
    </citation>
    <scope>NUCLEOTIDE SEQUENCE [LARGE SCALE GENOMIC DNA]</scope>
    <source>
        <strain evidence="4 5">NCTC11801</strain>
    </source>
</reference>
<feature type="domain" description="Minor tail T" evidence="2">
    <location>
        <begin position="19"/>
        <end position="91"/>
    </location>
</feature>
<dbReference type="InterPro" id="IPR009350">
    <property type="entry name" value="Phage_tail_T"/>
</dbReference>
<dbReference type="EMBL" id="CAHPSF010000001">
    <property type="protein sequence ID" value="CAB5668126.1"/>
    <property type="molecule type" value="Genomic_DNA"/>
</dbReference>
<dbReference type="Proteomes" id="UP000254208">
    <property type="component" value="Unassembled WGS sequence"/>
</dbReference>
<evidence type="ECO:0000313" key="3">
    <source>
        <dbReference type="EMBL" id="CAB5668126.1"/>
    </source>
</evidence>
<evidence type="ECO:0000313" key="5">
    <source>
        <dbReference type="Proteomes" id="UP000254208"/>
    </source>
</evidence>
<evidence type="ECO:0000313" key="4">
    <source>
        <dbReference type="EMBL" id="SUC31077.1"/>
    </source>
</evidence>
<dbReference type="AlphaFoldDB" id="A0A379FR06"/>
<gene>
    <name evidence="3" type="ORF">GHA_00597</name>
    <name evidence="4" type="ORF">NCTC11801_02024</name>
</gene>
<organism evidence="4 5">
    <name type="scientific">Providencia rettgeri</name>
    <dbReference type="NCBI Taxonomy" id="587"/>
    <lineage>
        <taxon>Bacteria</taxon>
        <taxon>Pseudomonadati</taxon>
        <taxon>Pseudomonadota</taxon>
        <taxon>Gammaproteobacteria</taxon>
        <taxon>Enterobacterales</taxon>
        <taxon>Morganellaceae</taxon>
        <taxon>Providencia</taxon>
    </lineage>
</organism>
<dbReference type="Proteomes" id="UP000834611">
    <property type="component" value="Unassembled WGS sequence"/>
</dbReference>
<evidence type="ECO:0000259" key="2">
    <source>
        <dbReference type="Pfam" id="PF06223"/>
    </source>
</evidence>
<feature type="region of interest" description="Disordered" evidence="1">
    <location>
        <begin position="70"/>
        <end position="95"/>
    </location>
</feature>
<dbReference type="EMBL" id="UGTZ01000001">
    <property type="protein sequence ID" value="SUC31077.1"/>
    <property type="molecule type" value="Genomic_DNA"/>
</dbReference>
<name>A0A379FR06_PRORE</name>
<feature type="compositionally biased region" description="Polar residues" evidence="1">
    <location>
        <begin position="75"/>
        <end position="84"/>
    </location>
</feature>
<sequence>MTLALRLGKTLKALIHDLDASELRMWMAYDKISPIGDGRGDIQTAMITSAVMNAAGAKVSLRDMIPVWDQDAANEPTSDSNNQEPLEAWLSRMSE</sequence>
<protein>
    <recommendedName>
        <fullName evidence="2">Minor tail T domain-containing protein</fullName>
    </recommendedName>
</protein>
<dbReference type="RefSeq" id="WP_115167102.1">
    <property type="nucleotide sequence ID" value="NZ_CAHPRV010000008.1"/>
</dbReference>
<proteinExistence type="predicted"/>
<reference evidence="3" key="2">
    <citation type="submission" date="2020-05" db="EMBL/GenBank/DDBJ databases">
        <authorList>
            <person name="Delgado-Blas J."/>
        </authorList>
    </citation>
    <scope>NUCLEOTIDE SEQUENCE</scope>
    <source>
        <strain evidence="3">BB1453</strain>
    </source>
</reference>